<gene>
    <name evidence="3" type="ORF">LS65_002700</name>
</gene>
<dbReference type="GeneID" id="82320667"/>
<dbReference type="AlphaFoldDB" id="A0A099BCK6"/>
<dbReference type="OrthoDB" id="5372112at2"/>
<dbReference type="STRING" id="425400.LS65_07175"/>
<comment type="caution">
    <text evidence="3">The sequence shown here is derived from an EMBL/GenBank/DDBJ whole genome shotgun (WGS) entry which is preliminary data.</text>
</comment>
<evidence type="ECO:0000313" key="4">
    <source>
        <dbReference type="Proteomes" id="UP000029707"/>
    </source>
</evidence>
<name>A0A099BCK6_9HELI</name>
<keyword evidence="1" id="KW-0472">Membrane</keyword>
<dbReference type="Proteomes" id="UP000029707">
    <property type="component" value="Unassembled WGS sequence"/>
</dbReference>
<keyword evidence="1" id="KW-1133">Transmembrane helix</keyword>
<dbReference type="PANTHER" id="PTHR36698">
    <property type="entry name" value="BLL5892 PROTEIN"/>
    <property type="match status" value="1"/>
</dbReference>
<keyword evidence="1" id="KW-0812">Transmembrane</keyword>
<dbReference type="RefSeq" id="WP_034362697.1">
    <property type="nucleotide sequence ID" value="NZ_CAJUDB010000001.1"/>
</dbReference>
<sequence>MERNVRYVWIGILFFVVLVLMIAFVLWLNRFEVDSTKYTRYYAYSSDEVSGIGVNTPIRYKGISVGRVRDVKFKNIKEGIIEIQMLLDSNLPVRESAKVVVSSQGLAGANYLSLTQGSGEILKENDEGKRVIALDKAGFDKIIEQASELGSNVDLLLKNTNRMFDENNGEIHLLLRDLHTTIVYLQKVSEQLHTQMKDGEYNMREILTPTLFQLQGSLQDMSDFFTKASAFLDKVDKNPYDSFFGKESKNTKDKK</sequence>
<evidence type="ECO:0000259" key="2">
    <source>
        <dbReference type="Pfam" id="PF02470"/>
    </source>
</evidence>
<reference evidence="3 4" key="1">
    <citation type="journal article" date="2014" name="Genome Announc.">
        <title>Draft genome sequences of eight enterohepatic helicobacter species isolated from both laboratory and wild rodents.</title>
        <authorList>
            <person name="Sheh A."/>
            <person name="Shen Z."/>
            <person name="Fox J.G."/>
        </authorList>
    </citation>
    <scope>NUCLEOTIDE SEQUENCE [LARGE SCALE GENOMIC DNA]</scope>
    <source>
        <strain evidence="3 4">MIT 01-6451</strain>
    </source>
</reference>
<dbReference type="EMBL" id="JRMQ02000002">
    <property type="protein sequence ID" value="TLE02851.1"/>
    <property type="molecule type" value="Genomic_DNA"/>
</dbReference>
<feature type="transmembrane region" description="Helical" evidence="1">
    <location>
        <begin position="7"/>
        <end position="28"/>
    </location>
</feature>
<dbReference type="PANTHER" id="PTHR36698:SF2">
    <property type="entry name" value="MCE_MLAD DOMAIN-CONTAINING PROTEIN"/>
    <property type="match status" value="1"/>
</dbReference>
<keyword evidence="4" id="KW-1185">Reference proteome</keyword>
<organism evidence="3 4">
    <name type="scientific">Helicobacter japonicus</name>
    <dbReference type="NCBI Taxonomy" id="425400"/>
    <lineage>
        <taxon>Bacteria</taxon>
        <taxon>Pseudomonadati</taxon>
        <taxon>Campylobacterota</taxon>
        <taxon>Epsilonproteobacteria</taxon>
        <taxon>Campylobacterales</taxon>
        <taxon>Helicobacteraceae</taxon>
        <taxon>Helicobacter</taxon>
    </lineage>
</organism>
<proteinExistence type="predicted"/>
<dbReference type="eggNOG" id="COG1463">
    <property type="taxonomic scope" value="Bacteria"/>
</dbReference>
<evidence type="ECO:0000256" key="1">
    <source>
        <dbReference type="SAM" id="Phobius"/>
    </source>
</evidence>
<dbReference type="Pfam" id="PF02470">
    <property type="entry name" value="MlaD"/>
    <property type="match status" value="1"/>
</dbReference>
<feature type="domain" description="Mce/MlaD" evidence="2">
    <location>
        <begin position="40"/>
        <end position="117"/>
    </location>
</feature>
<evidence type="ECO:0000313" key="3">
    <source>
        <dbReference type="EMBL" id="TLE02851.1"/>
    </source>
</evidence>
<protein>
    <submittedName>
        <fullName evidence="3">MCE family protein</fullName>
    </submittedName>
</protein>
<accession>A0A099BCK6</accession>
<dbReference type="InterPro" id="IPR003399">
    <property type="entry name" value="Mce/MlaD"/>
</dbReference>